<dbReference type="EMBL" id="PVWJ01000034">
    <property type="protein sequence ID" value="PSB03342.1"/>
    <property type="molecule type" value="Genomic_DNA"/>
</dbReference>
<reference evidence="1 2" key="1">
    <citation type="submission" date="2018-02" db="EMBL/GenBank/DDBJ databases">
        <authorList>
            <person name="Cohen D.B."/>
            <person name="Kent A.D."/>
        </authorList>
    </citation>
    <scope>NUCLEOTIDE SEQUENCE [LARGE SCALE GENOMIC DNA]</scope>
    <source>
        <strain evidence="1 2">CCAP 1448/3</strain>
    </source>
</reference>
<protein>
    <submittedName>
        <fullName evidence="1">Uncharacterized protein</fullName>
    </submittedName>
</protein>
<keyword evidence="2" id="KW-1185">Reference proteome</keyword>
<dbReference type="OrthoDB" id="483169at2"/>
<dbReference type="Proteomes" id="UP000238762">
    <property type="component" value="Unassembled WGS sequence"/>
</dbReference>
<evidence type="ECO:0000313" key="2">
    <source>
        <dbReference type="Proteomes" id="UP000238762"/>
    </source>
</evidence>
<dbReference type="RefSeq" id="WP_106288269.1">
    <property type="nucleotide sequence ID" value="NZ_CAWNTC010000007.1"/>
</dbReference>
<sequence length="207" mass="23534">MDGNYTTEQLIQILAAERLACLKGKRLNLTVRPSGNALVDKFIKPDAMQKFSAYQDFRAVVHQYQEENQVSGIVWQNFIYQGKNLFFPQVHEQLIALKKDLETIKAAKDSIFNFWQEITERMDLYLSINSGKNYHKLETEIVRAIALNTIEIPISQKIEWANLSQSGSEIILQLGWGQPERAAYKQGLPSSGSEYIHAVQPGSYPLG</sequence>
<gene>
    <name evidence="1" type="ORF">C7B64_08785</name>
</gene>
<name>A0A2T1C4X9_9CYAN</name>
<evidence type="ECO:0000313" key="1">
    <source>
        <dbReference type="EMBL" id="PSB03342.1"/>
    </source>
</evidence>
<accession>A0A2T1C4X9</accession>
<proteinExistence type="predicted"/>
<organism evidence="1 2">
    <name type="scientific">Merismopedia glauca CCAP 1448/3</name>
    <dbReference type="NCBI Taxonomy" id="1296344"/>
    <lineage>
        <taxon>Bacteria</taxon>
        <taxon>Bacillati</taxon>
        <taxon>Cyanobacteriota</taxon>
        <taxon>Cyanophyceae</taxon>
        <taxon>Synechococcales</taxon>
        <taxon>Merismopediaceae</taxon>
        <taxon>Merismopedia</taxon>
    </lineage>
</organism>
<comment type="caution">
    <text evidence="1">The sequence shown here is derived from an EMBL/GenBank/DDBJ whole genome shotgun (WGS) entry which is preliminary data.</text>
</comment>
<reference evidence="1 2" key="2">
    <citation type="submission" date="2018-03" db="EMBL/GenBank/DDBJ databases">
        <title>The ancient ancestry and fast evolution of plastids.</title>
        <authorList>
            <person name="Moore K.R."/>
            <person name="Magnabosco C."/>
            <person name="Momper L."/>
            <person name="Gold D.A."/>
            <person name="Bosak T."/>
            <person name="Fournier G.P."/>
        </authorList>
    </citation>
    <scope>NUCLEOTIDE SEQUENCE [LARGE SCALE GENOMIC DNA]</scope>
    <source>
        <strain evidence="1 2">CCAP 1448/3</strain>
    </source>
</reference>
<dbReference type="AlphaFoldDB" id="A0A2T1C4X9"/>